<name>A0A381SK83_9ZZZZ</name>
<reference evidence="1" key="1">
    <citation type="submission" date="2018-05" db="EMBL/GenBank/DDBJ databases">
        <authorList>
            <person name="Lanie J.A."/>
            <person name="Ng W.-L."/>
            <person name="Kazmierczak K.M."/>
            <person name="Andrzejewski T.M."/>
            <person name="Davidsen T.M."/>
            <person name="Wayne K.J."/>
            <person name="Tettelin H."/>
            <person name="Glass J.I."/>
            <person name="Rusch D."/>
            <person name="Podicherti R."/>
            <person name="Tsui H.-C.T."/>
            <person name="Winkler M.E."/>
        </authorList>
    </citation>
    <scope>NUCLEOTIDE SEQUENCE</scope>
</reference>
<feature type="non-terminal residue" evidence="1">
    <location>
        <position position="65"/>
    </location>
</feature>
<evidence type="ECO:0008006" key="2">
    <source>
        <dbReference type="Google" id="ProtNLM"/>
    </source>
</evidence>
<organism evidence="1">
    <name type="scientific">marine metagenome</name>
    <dbReference type="NCBI Taxonomy" id="408172"/>
    <lineage>
        <taxon>unclassified sequences</taxon>
        <taxon>metagenomes</taxon>
        <taxon>ecological metagenomes</taxon>
    </lineage>
</organism>
<protein>
    <recommendedName>
        <fullName evidence="2">STAS domain-containing protein</fullName>
    </recommendedName>
</protein>
<proteinExistence type="predicted"/>
<evidence type="ECO:0000313" key="1">
    <source>
        <dbReference type="EMBL" id="SVA03859.1"/>
    </source>
</evidence>
<dbReference type="EMBL" id="UINC01003159">
    <property type="protein sequence ID" value="SVA03859.1"/>
    <property type="molecule type" value="Genomic_DNA"/>
</dbReference>
<gene>
    <name evidence="1" type="ORF">METZ01_LOCUS56713</name>
</gene>
<accession>A0A381SK83</accession>
<sequence length="65" mass="7492">MLNRIVITEKDQITTLKVIDELRRVEIQPEMQAIEKSLASANTRKVTLDLDNLQVFSRDTHELLG</sequence>
<dbReference type="AlphaFoldDB" id="A0A381SK83"/>